<evidence type="ECO:0000313" key="1">
    <source>
        <dbReference type="EMBL" id="KAI8429920.1"/>
    </source>
</evidence>
<accession>A0ACC0K161</accession>
<name>A0ACC0K161_CHOFU</name>
<proteinExistence type="predicted"/>
<reference evidence="1 2" key="1">
    <citation type="journal article" date="2022" name="Genome Biol. Evol.">
        <title>The Spruce Budworm Genome: Reconstructing the Evolutionary History of Antifreeze Proteins.</title>
        <authorList>
            <person name="Beliveau C."/>
            <person name="Gagne P."/>
            <person name="Picq S."/>
            <person name="Vernygora O."/>
            <person name="Keeling C.I."/>
            <person name="Pinkney K."/>
            <person name="Doucet D."/>
            <person name="Wen F."/>
            <person name="Johnston J.S."/>
            <person name="Maaroufi H."/>
            <person name="Boyle B."/>
            <person name="Laroche J."/>
            <person name="Dewar K."/>
            <person name="Juretic N."/>
            <person name="Blackburn G."/>
            <person name="Nisole A."/>
            <person name="Brunet B."/>
            <person name="Brandao M."/>
            <person name="Lumley L."/>
            <person name="Duan J."/>
            <person name="Quan G."/>
            <person name="Lucarotti C.J."/>
            <person name="Roe A.D."/>
            <person name="Sperling F.A.H."/>
            <person name="Levesque R.C."/>
            <person name="Cusson M."/>
        </authorList>
    </citation>
    <scope>NUCLEOTIDE SEQUENCE [LARGE SCALE GENOMIC DNA]</scope>
    <source>
        <strain evidence="1">Glfc:IPQL:Cfum</strain>
    </source>
</reference>
<dbReference type="EMBL" id="CM046131">
    <property type="protein sequence ID" value="KAI8429920.1"/>
    <property type="molecule type" value="Genomic_DNA"/>
</dbReference>
<organism evidence="1 2">
    <name type="scientific">Choristoneura fumiferana</name>
    <name type="common">Spruce budworm moth</name>
    <name type="synonym">Archips fumiferana</name>
    <dbReference type="NCBI Taxonomy" id="7141"/>
    <lineage>
        <taxon>Eukaryota</taxon>
        <taxon>Metazoa</taxon>
        <taxon>Ecdysozoa</taxon>
        <taxon>Arthropoda</taxon>
        <taxon>Hexapoda</taxon>
        <taxon>Insecta</taxon>
        <taxon>Pterygota</taxon>
        <taxon>Neoptera</taxon>
        <taxon>Endopterygota</taxon>
        <taxon>Lepidoptera</taxon>
        <taxon>Glossata</taxon>
        <taxon>Ditrysia</taxon>
        <taxon>Tortricoidea</taxon>
        <taxon>Tortricidae</taxon>
        <taxon>Tortricinae</taxon>
        <taxon>Choristoneura</taxon>
    </lineage>
</organism>
<dbReference type="Proteomes" id="UP001064048">
    <property type="component" value="Chromosome Z"/>
</dbReference>
<sequence length="589" mass="65570">MFTSSRVLGKVASIMLERKQDGATTQQLLTCVSTIDQSCAIEKRLLKVMLTSMDHFVNIPVGVLQRLLLLRQEINSDGVVVAWAEAPRQQLLALRQLLLATPPSVLSVVQGCLDSALITMGDACQACLTRVPHATLIATIMCCLGVGVFCGTMFHGSALSIRMFEEVFHFRLIWIEAVRMIFVVGGACMGALGLMLLCLGCLTTGATRQKVYRAWRARVGGRISCAVFMIITYILTFTWIILLGFLVITTFLFTIFWKLCSKPENVKLSTCIDFTQFDFMFPATVKQEDMKICGALKMKLFCKDYVEKAEFMFILAMVSCILYLFVIAATEIHKIICENFNCLAITVHEIQPGDNGRTDSGVLLGGVSLRLPYLKSSLDFLMIQSSDPDLVLMGPNDDGHLPASIENQKDCKQTDLEINERACEDGTLMLSLKNPLTKKDSTQITYVDGKNESKPDLRKDEIDNSSESQASENQIGVREQTAFRRWSVIVYAVIDLIDLNEEWLTVNNICSRCGYRNYDQCDANFVQGSRFKNYYALNESTTSFAIPDGLAMDPLAPAPLAVSTEFMERIGSGLTLLRDHGKKVHKLKA</sequence>
<evidence type="ECO:0000313" key="2">
    <source>
        <dbReference type="Proteomes" id="UP001064048"/>
    </source>
</evidence>
<comment type="caution">
    <text evidence="1">The sequence shown here is derived from an EMBL/GenBank/DDBJ whole genome shotgun (WGS) entry which is preliminary data.</text>
</comment>
<gene>
    <name evidence="1" type="ORF">MSG28_000391</name>
</gene>
<protein>
    <submittedName>
        <fullName evidence="1">Uncharacterized protein</fullName>
    </submittedName>
</protein>
<keyword evidence="2" id="KW-1185">Reference proteome</keyword>